<feature type="compositionally biased region" description="Polar residues" evidence="4">
    <location>
        <begin position="99"/>
        <end position="108"/>
    </location>
</feature>
<gene>
    <name evidence="5" type="ORF">ZEAMMB73_Zm00001d042523</name>
</gene>
<dbReference type="InterPro" id="IPR011990">
    <property type="entry name" value="TPR-like_helical_dom_sf"/>
</dbReference>
<keyword evidence="5" id="KW-0131">Cell cycle</keyword>
<dbReference type="InterPro" id="IPR019734">
    <property type="entry name" value="TPR_rpt"/>
</dbReference>
<dbReference type="GO" id="GO:0051301">
    <property type="term" value="P:cell division"/>
    <property type="evidence" value="ECO:0007669"/>
    <property type="project" value="UniProtKB-KW"/>
</dbReference>
<keyword evidence="5" id="KW-0132">Cell division</keyword>
<dbReference type="PANTHER" id="PTHR12558">
    <property type="entry name" value="CELL DIVISION CYCLE 16,23,27"/>
    <property type="match status" value="1"/>
</dbReference>
<dbReference type="PANTHER" id="PTHR12558:SF13">
    <property type="entry name" value="CELL DIVISION CYCLE PROTEIN 27 HOMOLOG"/>
    <property type="match status" value="1"/>
</dbReference>
<name>A0A1D6N4W3_MAIZE</name>
<protein>
    <submittedName>
        <fullName evidence="5">Cell division cycle protein 27 homolog B</fullName>
    </submittedName>
</protein>
<keyword evidence="1 3" id="KW-0802">TPR repeat</keyword>
<comment type="similarity">
    <text evidence="2">Belongs to the APC3/CDC27 family.</text>
</comment>
<sequence>MHHSEGQALCSGESCLTESPGRRFTAVSPHLRGKIDLVYFSLDPTCGSLQHWVCPLFTLMHHSGSATVGDIRIEDVFQVSGRLFNSDAMPRRSQRLKDTTTNSNTSQIGGNGTDHLSGKLRVNSSTQSKLCSTAIRSVQVRKGKPRATENFDEGSRYEVIDEMWTDNMSGTSSSVSTADGRSFEQDRAERILLQDSKVALGIRELLGLFRTLGEGFRLSCLFKCQEALEVYRKLPESQFNTGWVLCQVGKAYFELVDYLEADHYFELAHRLSPCTLDGMDIYSTVLYHLNEEMRLSYLAQELISIDRLSPQAWCAVGNCFALRKDHETALKNFQRSVQLDSRFAYAHTLCGHECILHWRIMRIVSNSTDVHCR</sequence>
<reference evidence="5" key="1">
    <citation type="submission" date="2015-12" db="EMBL/GenBank/DDBJ databases">
        <title>Update maize B73 reference genome by single molecule sequencing technologies.</title>
        <authorList>
            <consortium name="Maize Genome Sequencing Project"/>
            <person name="Ware D."/>
        </authorList>
    </citation>
    <scope>NUCLEOTIDE SEQUENCE [LARGE SCALE GENOMIC DNA]</scope>
    <source>
        <tissue evidence="5">Seedling</tissue>
    </source>
</reference>
<evidence type="ECO:0000313" key="5">
    <source>
        <dbReference type="EMBL" id="ONM35654.1"/>
    </source>
</evidence>
<feature type="region of interest" description="Disordered" evidence="4">
    <location>
        <begin position="92"/>
        <end position="117"/>
    </location>
</feature>
<evidence type="ECO:0000256" key="4">
    <source>
        <dbReference type="SAM" id="MobiDB-lite"/>
    </source>
</evidence>
<dbReference type="Gene3D" id="1.25.40.10">
    <property type="entry name" value="Tetratricopeptide repeat domain"/>
    <property type="match status" value="2"/>
</dbReference>
<evidence type="ECO:0000256" key="1">
    <source>
        <dbReference type="ARBA" id="ARBA00022803"/>
    </source>
</evidence>
<dbReference type="PROSITE" id="PS50005">
    <property type="entry name" value="TPR"/>
    <property type="match status" value="1"/>
</dbReference>
<evidence type="ECO:0000256" key="2">
    <source>
        <dbReference type="ARBA" id="ARBA00038210"/>
    </source>
</evidence>
<dbReference type="EMBL" id="CM007649">
    <property type="protein sequence ID" value="ONM35654.1"/>
    <property type="molecule type" value="Genomic_DNA"/>
</dbReference>
<proteinExistence type="inferred from homology"/>
<dbReference type="EMBL" id="CM007649">
    <property type="protein sequence ID" value="ONM35664.1"/>
    <property type="molecule type" value="Genomic_DNA"/>
</dbReference>
<accession>A0A1D6N4W3</accession>
<dbReference type="SMART" id="SM00028">
    <property type="entry name" value="TPR"/>
    <property type="match status" value="2"/>
</dbReference>
<feature type="repeat" description="TPR" evidence="3">
    <location>
        <begin position="310"/>
        <end position="343"/>
    </location>
</feature>
<evidence type="ECO:0000256" key="3">
    <source>
        <dbReference type="PROSITE-ProRule" id="PRU00339"/>
    </source>
</evidence>
<organism evidence="5">
    <name type="scientific">Zea mays</name>
    <name type="common">Maize</name>
    <dbReference type="NCBI Taxonomy" id="4577"/>
    <lineage>
        <taxon>Eukaryota</taxon>
        <taxon>Viridiplantae</taxon>
        <taxon>Streptophyta</taxon>
        <taxon>Embryophyta</taxon>
        <taxon>Tracheophyta</taxon>
        <taxon>Spermatophyta</taxon>
        <taxon>Magnoliopsida</taxon>
        <taxon>Liliopsida</taxon>
        <taxon>Poales</taxon>
        <taxon>Poaceae</taxon>
        <taxon>PACMAD clade</taxon>
        <taxon>Panicoideae</taxon>
        <taxon>Andropogonodae</taxon>
        <taxon>Andropogoneae</taxon>
        <taxon>Tripsacinae</taxon>
        <taxon>Zea</taxon>
    </lineage>
</organism>
<dbReference type="SUPFAM" id="SSF48452">
    <property type="entry name" value="TPR-like"/>
    <property type="match status" value="1"/>
</dbReference>
<dbReference type="AlphaFoldDB" id="A0A1D6N4W3"/>